<dbReference type="InterPro" id="IPR050908">
    <property type="entry name" value="SmbC-like"/>
</dbReference>
<evidence type="ECO:0000259" key="1">
    <source>
        <dbReference type="SMART" id="SM00871"/>
    </source>
</evidence>
<evidence type="ECO:0000313" key="2">
    <source>
        <dbReference type="EMBL" id="TJZ76737.1"/>
    </source>
</evidence>
<feature type="domain" description="AraC effector-binding" evidence="1">
    <location>
        <begin position="23"/>
        <end position="171"/>
    </location>
</feature>
<reference evidence="2 3" key="1">
    <citation type="submission" date="2019-04" db="EMBL/GenBank/DDBJ databases">
        <title>Rhodococcus oryzae sp. nov., a novel actinomycete isolated from rhizosphere soil of rice (Oryza sativa L.).</title>
        <authorList>
            <person name="Li C."/>
        </authorList>
    </citation>
    <scope>NUCLEOTIDE SEQUENCE [LARGE SCALE GENOMIC DNA]</scope>
    <source>
        <strain evidence="2 3">NEAU-CX67</strain>
    </source>
</reference>
<proteinExistence type="predicted"/>
<dbReference type="SMART" id="SM00871">
    <property type="entry name" value="AraC_E_bind"/>
    <property type="match status" value="1"/>
</dbReference>
<keyword evidence="3" id="KW-1185">Reference proteome</keyword>
<dbReference type="Gene3D" id="3.20.80.10">
    <property type="entry name" value="Regulatory factor, effector binding domain"/>
    <property type="match status" value="1"/>
</dbReference>
<comment type="caution">
    <text evidence="2">The sequence shown here is derived from an EMBL/GenBank/DDBJ whole genome shotgun (WGS) entry which is preliminary data.</text>
</comment>
<dbReference type="InterPro" id="IPR029442">
    <property type="entry name" value="GyrI-like"/>
</dbReference>
<name>A0ABY2RHT3_9NOCA</name>
<dbReference type="SUPFAM" id="SSF55136">
    <property type="entry name" value="Probable bacterial effector-binding domain"/>
    <property type="match status" value="1"/>
</dbReference>
<dbReference type="Proteomes" id="UP000305109">
    <property type="component" value="Unassembled WGS sequence"/>
</dbReference>
<sequence>MQVRTDLYRDTFAAAPTTAGEIMRMTLHHIPNHRLAFVRVTGPFGQGNAQAIAEIKQWASRRGLLDDGAILCGIPRDDPSVTPPDECRYDAAIVVNDDLELDSTVGVGGLRGGQYAVFDVPHTAEGMGAAWSSIFEEIETRGLAVDGEPIFEMYTSALLARHLCQLWVPLRPEHPHRSRNSIAIRSNASFASTITQ</sequence>
<gene>
    <name evidence="2" type="ORF">FCG67_16035</name>
</gene>
<dbReference type="PANTHER" id="PTHR40055:SF1">
    <property type="entry name" value="TRANSCRIPTIONAL REGULATOR YGIV-RELATED"/>
    <property type="match status" value="1"/>
</dbReference>
<accession>A0ABY2RHT3</accession>
<dbReference type="Pfam" id="PF06445">
    <property type="entry name" value="GyrI-like"/>
    <property type="match status" value="1"/>
</dbReference>
<dbReference type="PANTHER" id="PTHR40055">
    <property type="entry name" value="TRANSCRIPTIONAL REGULATOR YGIV-RELATED"/>
    <property type="match status" value="1"/>
</dbReference>
<dbReference type="InterPro" id="IPR011256">
    <property type="entry name" value="Reg_factor_effector_dom_sf"/>
</dbReference>
<dbReference type="InterPro" id="IPR010499">
    <property type="entry name" value="AraC_E-bd"/>
</dbReference>
<protein>
    <submittedName>
        <fullName evidence="2">DNA gyrase inhibitor</fullName>
    </submittedName>
</protein>
<dbReference type="EMBL" id="SUMD01000007">
    <property type="protein sequence ID" value="TJZ76737.1"/>
    <property type="molecule type" value="Genomic_DNA"/>
</dbReference>
<evidence type="ECO:0000313" key="3">
    <source>
        <dbReference type="Proteomes" id="UP000305109"/>
    </source>
</evidence>
<organism evidence="2 3">
    <name type="scientific">Rhodococcus oryzae</name>
    <dbReference type="NCBI Taxonomy" id="2571143"/>
    <lineage>
        <taxon>Bacteria</taxon>
        <taxon>Bacillati</taxon>
        <taxon>Actinomycetota</taxon>
        <taxon>Actinomycetes</taxon>
        <taxon>Mycobacteriales</taxon>
        <taxon>Nocardiaceae</taxon>
        <taxon>Rhodococcus</taxon>
    </lineage>
</organism>